<gene>
    <name evidence="1" type="ORF">ElyMa_006717300</name>
</gene>
<protein>
    <submittedName>
        <fullName evidence="1">Zinc finger BED domain-containing protein 5</fullName>
    </submittedName>
</protein>
<evidence type="ECO:0000313" key="1">
    <source>
        <dbReference type="EMBL" id="GFS13270.1"/>
    </source>
</evidence>
<evidence type="ECO:0000313" key="2">
    <source>
        <dbReference type="Proteomes" id="UP000762676"/>
    </source>
</evidence>
<dbReference type="AlphaFoldDB" id="A0AAV4ITJ2"/>
<dbReference type="InterPro" id="IPR012337">
    <property type="entry name" value="RNaseH-like_sf"/>
</dbReference>
<organism evidence="1 2">
    <name type="scientific">Elysia marginata</name>
    <dbReference type="NCBI Taxonomy" id="1093978"/>
    <lineage>
        <taxon>Eukaryota</taxon>
        <taxon>Metazoa</taxon>
        <taxon>Spiralia</taxon>
        <taxon>Lophotrochozoa</taxon>
        <taxon>Mollusca</taxon>
        <taxon>Gastropoda</taxon>
        <taxon>Heterobranchia</taxon>
        <taxon>Euthyneura</taxon>
        <taxon>Panpulmonata</taxon>
        <taxon>Sacoglossa</taxon>
        <taxon>Placobranchoidea</taxon>
        <taxon>Plakobranchidae</taxon>
        <taxon>Elysia</taxon>
    </lineage>
</organism>
<dbReference type="Proteomes" id="UP000762676">
    <property type="component" value="Unassembled WGS sequence"/>
</dbReference>
<sequence>MFTGFLVEHNIPIAAADHVGKLLKAMFPAGSSHSADEVIKNYACGRTKSFHIIRELAARENSSLASLMAAGPYKLCIDGSNDKGEKLFPFVVRISDGSTIKTQLLALLELKERSTGRNIAALIETALSDRSIPITNCVAITTDNANNMIGANRGAFGHLKEIHPNLIATGCICHRLHLASERAAKELPTNVENFLIDFYYYMEKSSLRLKAFEELQAKHRTPLTKVAKQCPTRWLSIQLTCD</sequence>
<reference evidence="1 2" key="1">
    <citation type="journal article" date="2021" name="Elife">
        <title>Chloroplast acquisition without the gene transfer in kleptoplastic sea slugs, Plakobranchus ocellatus.</title>
        <authorList>
            <person name="Maeda T."/>
            <person name="Takahashi S."/>
            <person name="Yoshida T."/>
            <person name="Shimamura S."/>
            <person name="Takaki Y."/>
            <person name="Nagai Y."/>
            <person name="Toyoda A."/>
            <person name="Suzuki Y."/>
            <person name="Arimoto A."/>
            <person name="Ishii H."/>
            <person name="Satoh N."/>
            <person name="Nishiyama T."/>
            <person name="Hasebe M."/>
            <person name="Maruyama T."/>
            <person name="Minagawa J."/>
            <person name="Obokata J."/>
            <person name="Shigenobu S."/>
        </authorList>
    </citation>
    <scope>NUCLEOTIDE SEQUENCE [LARGE SCALE GENOMIC DNA]</scope>
</reference>
<dbReference type="PANTHER" id="PTHR37162:SF10">
    <property type="entry name" value="DUF4371 DOMAIN-CONTAINING PROTEIN"/>
    <property type="match status" value="1"/>
</dbReference>
<keyword evidence="2" id="KW-1185">Reference proteome</keyword>
<accession>A0AAV4ITJ2</accession>
<dbReference type="EMBL" id="BMAT01013454">
    <property type="protein sequence ID" value="GFS13270.1"/>
    <property type="molecule type" value="Genomic_DNA"/>
</dbReference>
<name>A0AAV4ITJ2_9GAST</name>
<comment type="caution">
    <text evidence="1">The sequence shown here is derived from an EMBL/GenBank/DDBJ whole genome shotgun (WGS) entry which is preliminary data.</text>
</comment>
<dbReference type="SUPFAM" id="SSF53098">
    <property type="entry name" value="Ribonuclease H-like"/>
    <property type="match status" value="1"/>
</dbReference>
<proteinExistence type="predicted"/>
<dbReference type="PANTHER" id="PTHR37162">
    <property type="entry name" value="HAT FAMILY DIMERISATION DOMAINCONTAINING PROTEIN-RELATED"/>
    <property type="match status" value="1"/>
</dbReference>